<evidence type="ECO:0000256" key="1">
    <source>
        <dbReference type="ARBA" id="ARBA00007589"/>
    </source>
</evidence>
<comment type="caution">
    <text evidence="4">The sequence shown here is derived from an EMBL/GenBank/DDBJ whole genome shotgun (WGS) entry which is preliminary data.</text>
</comment>
<name>A0AA35TIN6_GEOBA</name>
<dbReference type="GO" id="GO:0005829">
    <property type="term" value="C:cytosol"/>
    <property type="evidence" value="ECO:0007669"/>
    <property type="project" value="TreeGrafter"/>
</dbReference>
<dbReference type="SMART" id="SM00905">
    <property type="entry name" value="FolB"/>
    <property type="match status" value="1"/>
</dbReference>
<dbReference type="Pfam" id="PF02152">
    <property type="entry name" value="FolB"/>
    <property type="match status" value="1"/>
</dbReference>
<proteinExistence type="inferred from homology"/>
<dbReference type="SUPFAM" id="SSF55620">
    <property type="entry name" value="Tetrahydrobiopterin biosynthesis enzymes-like"/>
    <property type="match status" value="1"/>
</dbReference>
<dbReference type="Gene3D" id="3.40.980.10">
    <property type="entry name" value="MoaB/Mog-like domain"/>
    <property type="match status" value="1"/>
</dbReference>
<dbReference type="AlphaFoldDB" id="A0AA35TIN6"/>
<dbReference type="PANTHER" id="PTHR43232:SF2">
    <property type="entry name" value="MOLYBDENUM COFACTOR BIOSYNTHESIS PROTEIN B"/>
    <property type="match status" value="1"/>
</dbReference>
<dbReference type="InterPro" id="IPR001453">
    <property type="entry name" value="MoaB/Mog_dom"/>
</dbReference>
<evidence type="ECO:0000313" key="5">
    <source>
        <dbReference type="Proteomes" id="UP001174909"/>
    </source>
</evidence>
<dbReference type="InterPro" id="IPR012245">
    <property type="entry name" value="MoaB"/>
</dbReference>
<sequence length="246" mass="26888">MQFYAYHGVNPEEKALGQRFEVDVALRVDARPAGLSDDLGQTINYAQVYKLVKRIAEEERFDLIEALAETLAMQIGKQFAPDGEHRQQAADGIRCAVITVSDTRTPETDTSGRLMQDALTQAGHVVHAYCIVKDEPDDIRRLLRHHIQDADTDAVLLSGGTGLSSRDGTYEVVRDCLEKELTGFGELFRYLSYDEIGAAAMMSRATAGVANGTVIVSMPGSSAAVRLAMKKLILPELAHMAHIARG</sequence>
<dbReference type="PANTHER" id="PTHR43232">
    <property type="entry name" value="MOLYBDENUM COFACTOR BIOSYNTHESIS PROTEIN B"/>
    <property type="match status" value="1"/>
</dbReference>
<feature type="domain" description="MoaB/Mog" evidence="2">
    <location>
        <begin position="96"/>
        <end position="240"/>
    </location>
</feature>
<reference evidence="4" key="1">
    <citation type="submission" date="2023-03" db="EMBL/GenBank/DDBJ databases">
        <authorList>
            <person name="Steffen K."/>
            <person name="Cardenas P."/>
        </authorList>
    </citation>
    <scope>NUCLEOTIDE SEQUENCE</scope>
</reference>
<dbReference type="GO" id="GO:0006760">
    <property type="term" value="P:folic acid-containing compound metabolic process"/>
    <property type="evidence" value="ECO:0007669"/>
    <property type="project" value="InterPro"/>
</dbReference>
<dbReference type="NCBIfam" id="TIGR00526">
    <property type="entry name" value="folB_dom"/>
    <property type="match status" value="1"/>
</dbReference>
<dbReference type="CDD" id="cd00534">
    <property type="entry name" value="DHNA_DHNTPE"/>
    <property type="match status" value="1"/>
</dbReference>
<dbReference type="SMART" id="SM00852">
    <property type="entry name" value="MoCF_biosynth"/>
    <property type="match status" value="1"/>
</dbReference>
<evidence type="ECO:0000313" key="4">
    <source>
        <dbReference type="EMBL" id="CAI8048647.1"/>
    </source>
</evidence>
<evidence type="ECO:0000259" key="2">
    <source>
        <dbReference type="SMART" id="SM00852"/>
    </source>
</evidence>
<dbReference type="Proteomes" id="UP001174909">
    <property type="component" value="Unassembled WGS sequence"/>
</dbReference>
<dbReference type="SUPFAM" id="SSF53218">
    <property type="entry name" value="Molybdenum cofactor biosynthesis proteins"/>
    <property type="match status" value="1"/>
</dbReference>
<dbReference type="NCBIfam" id="TIGR00177">
    <property type="entry name" value="molyb_syn"/>
    <property type="match status" value="1"/>
</dbReference>
<gene>
    <name evidence="4" type="ORF">GBAR_LOCUS26823</name>
</gene>
<comment type="similarity">
    <text evidence="1">In the N-terminal section; belongs to the MoaB/Mog family.</text>
</comment>
<dbReference type="Gene3D" id="3.30.1130.10">
    <property type="match status" value="1"/>
</dbReference>
<protein>
    <submittedName>
        <fullName evidence="4">Molybdenum cofactor biosynthesis protein B</fullName>
    </submittedName>
</protein>
<dbReference type="InterPro" id="IPR043133">
    <property type="entry name" value="GTP-CH-I_C/QueF"/>
</dbReference>
<dbReference type="InterPro" id="IPR006157">
    <property type="entry name" value="FolB_dom"/>
</dbReference>
<dbReference type="GO" id="GO:0004150">
    <property type="term" value="F:dihydroneopterin aldolase activity"/>
    <property type="evidence" value="ECO:0007669"/>
    <property type="project" value="InterPro"/>
</dbReference>
<dbReference type="Pfam" id="PF00994">
    <property type="entry name" value="MoCF_biosynth"/>
    <property type="match status" value="1"/>
</dbReference>
<evidence type="ECO:0000259" key="3">
    <source>
        <dbReference type="SMART" id="SM00905"/>
    </source>
</evidence>
<organism evidence="4 5">
    <name type="scientific">Geodia barretti</name>
    <name type="common">Barrett's horny sponge</name>
    <dbReference type="NCBI Taxonomy" id="519541"/>
    <lineage>
        <taxon>Eukaryota</taxon>
        <taxon>Metazoa</taxon>
        <taxon>Porifera</taxon>
        <taxon>Demospongiae</taxon>
        <taxon>Heteroscleromorpha</taxon>
        <taxon>Tetractinellida</taxon>
        <taxon>Astrophorina</taxon>
        <taxon>Geodiidae</taxon>
        <taxon>Geodia</taxon>
    </lineage>
</organism>
<dbReference type="InterPro" id="IPR006156">
    <property type="entry name" value="Dihydroneopterin_aldolase"/>
</dbReference>
<keyword evidence="5" id="KW-1185">Reference proteome</keyword>
<accession>A0AA35TIN6</accession>
<feature type="domain" description="Dihydroneopterin aldolase/epimerase" evidence="3">
    <location>
        <begin position="1"/>
        <end position="104"/>
    </location>
</feature>
<dbReference type="InterPro" id="IPR036425">
    <property type="entry name" value="MoaB/Mog-like_dom_sf"/>
</dbReference>
<dbReference type="CDD" id="cd00886">
    <property type="entry name" value="MogA_MoaB"/>
    <property type="match status" value="1"/>
</dbReference>
<dbReference type="EMBL" id="CASHTH010003739">
    <property type="protein sequence ID" value="CAI8048647.1"/>
    <property type="molecule type" value="Genomic_DNA"/>
</dbReference>
<dbReference type="NCBIfam" id="TIGR00525">
    <property type="entry name" value="folB"/>
    <property type="match status" value="1"/>
</dbReference>
<dbReference type="FunFam" id="3.40.980.10:FF:000006">
    <property type="entry name" value="Molybdenum cofactor biosynthesis protein B"/>
    <property type="match status" value="1"/>
</dbReference>
<dbReference type="GO" id="GO:0006777">
    <property type="term" value="P:Mo-molybdopterin cofactor biosynthetic process"/>
    <property type="evidence" value="ECO:0007669"/>
    <property type="project" value="InterPro"/>
</dbReference>